<dbReference type="Proteomes" id="UP000625711">
    <property type="component" value="Unassembled WGS sequence"/>
</dbReference>
<accession>A0A834MJP9</accession>
<name>A0A834MJP9_RHYFE</name>
<dbReference type="AlphaFoldDB" id="A0A834MJP9"/>
<gene>
    <name evidence="1" type="ORF">GWI33_005278</name>
</gene>
<proteinExistence type="predicted"/>
<comment type="caution">
    <text evidence="1">The sequence shown here is derived from an EMBL/GenBank/DDBJ whole genome shotgun (WGS) entry which is preliminary data.</text>
</comment>
<evidence type="ECO:0000313" key="1">
    <source>
        <dbReference type="EMBL" id="KAF7280979.1"/>
    </source>
</evidence>
<organism evidence="1 2">
    <name type="scientific">Rhynchophorus ferrugineus</name>
    <name type="common">Red palm weevil</name>
    <name type="synonym">Curculio ferrugineus</name>
    <dbReference type="NCBI Taxonomy" id="354439"/>
    <lineage>
        <taxon>Eukaryota</taxon>
        <taxon>Metazoa</taxon>
        <taxon>Ecdysozoa</taxon>
        <taxon>Arthropoda</taxon>
        <taxon>Hexapoda</taxon>
        <taxon>Insecta</taxon>
        <taxon>Pterygota</taxon>
        <taxon>Neoptera</taxon>
        <taxon>Endopterygota</taxon>
        <taxon>Coleoptera</taxon>
        <taxon>Polyphaga</taxon>
        <taxon>Cucujiformia</taxon>
        <taxon>Curculionidae</taxon>
        <taxon>Dryophthorinae</taxon>
        <taxon>Rhynchophorus</taxon>
    </lineage>
</organism>
<dbReference type="EMBL" id="JAACXV010000266">
    <property type="protein sequence ID" value="KAF7280979.1"/>
    <property type="molecule type" value="Genomic_DNA"/>
</dbReference>
<sequence>MASGKTLSGNCHLYFMTDESLQTSIDHIERLLSNLALIEALPDHGQHIEKRKEILLREKHSRKFWICLEEMYYKNLYICGRKSYVEEWMRTYDVNIQDNTDIAIMPLKRKMRSRRLTARYVRNWVDNNDDDGLDDDSEAEPLLKRRNSCFF</sequence>
<protein>
    <submittedName>
        <fullName evidence="1">Uncharacterized protein</fullName>
    </submittedName>
</protein>
<evidence type="ECO:0000313" key="2">
    <source>
        <dbReference type="Proteomes" id="UP000625711"/>
    </source>
</evidence>
<reference evidence="1" key="1">
    <citation type="submission" date="2020-08" db="EMBL/GenBank/DDBJ databases">
        <title>Genome sequencing and assembly of the red palm weevil Rhynchophorus ferrugineus.</title>
        <authorList>
            <person name="Dias G.B."/>
            <person name="Bergman C.M."/>
            <person name="Manee M."/>
        </authorList>
    </citation>
    <scope>NUCLEOTIDE SEQUENCE</scope>
    <source>
        <strain evidence="1">AA-2017</strain>
        <tissue evidence="1">Whole larva</tissue>
    </source>
</reference>
<keyword evidence="2" id="KW-1185">Reference proteome</keyword>